<organism evidence="2 3">
    <name type="scientific">Verruconis gallopava</name>
    <dbReference type="NCBI Taxonomy" id="253628"/>
    <lineage>
        <taxon>Eukaryota</taxon>
        <taxon>Fungi</taxon>
        <taxon>Dikarya</taxon>
        <taxon>Ascomycota</taxon>
        <taxon>Pezizomycotina</taxon>
        <taxon>Dothideomycetes</taxon>
        <taxon>Pleosporomycetidae</taxon>
        <taxon>Venturiales</taxon>
        <taxon>Sympoventuriaceae</taxon>
        <taxon>Verruconis</taxon>
    </lineage>
</organism>
<protein>
    <recommendedName>
        <fullName evidence="1">DUF7730 domain-containing protein</fullName>
    </recommendedName>
</protein>
<dbReference type="HOGENOM" id="CLU_681866_0_0_1"/>
<evidence type="ECO:0000313" key="3">
    <source>
        <dbReference type="Proteomes" id="UP000053259"/>
    </source>
</evidence>
<dbReference type="InParanoid" id="A0A0D2AHN7"/>
<dbReference type="RefSeq" id="XP_016216282.1">
    <property type="nucleotide sequence ID" value="XM_016355976.1"/>
</dbReference>
<dbReference type="GeneID" id="27310837"/>
<dbReference type="AlphaFoldDB" id="A0A0D2AHN7"/>
<evidence type="ECO:0000259" key="1">
    <source>
        <dbReference type="Pfam" id="PF24864"/>
    </source>
</evidence>
<proteinExistence type="predicted"/>
<reference evidence="2 3" key="1">
    <citation type="submission" date="2015-01" db="EMBL/GenBank/DDBJ databases">
        <title>The Genome Sequence of Ochroconis gallopava CBS43764.</title>
        <authorList>
            <consortium name="The Broad Institute Genomics Platform"/>
            <person name="Cuomo C."/>
            <person name="de Hoog S."/>
            <person name="Gorbushina A."/>
            <person name="Stielow B."/>
            <person name="Teixiera M."/>
            <person name="Abouelleil A."/>
            <person name="Chapman S.B."/>
            <person name="Priest M."/>
            <person name="Young S.K."/>
            <person name="Wortman J."/>
            <person name="Nusbaum C."/>
            <person name="Birren B."/>
        </authorList>
    </citation>
    <scope>NUCLEOTIDE SEQUENCE [LARGE SCALE GENOMIC DNA]</scope>
    <source>
        <strain evidence="2 3">CBS 43764</strain>
    </source>
</reference>
<dbReference type="STRING" id="253628.A0A0D2AHN7"/>
<dbReference type="InterPro" id="IPR056632">
    <property type="entry name" value="DUF7730"/>
</dbReference>
<accession>A0A0D2AHN7</accession>
<dbReference type="VEuPathDB" id="FungiDB:PV09_02864"/>
<sequence length="404" mass="46789">MDPKASWRKYMTLVPENSSAVTGTQTNFASGKLKRRRVHDEDEKHNAKRKLTEYNVTSSPLLRIPAEIRRMIFAHVLGGHYVHVEQLHLGNVDRYEKKDIYFGQGLWNEICHEPDLEATAYKSFRDAKMGSDAAPTPYGKTKDGEDLAQGYHVDSWTYRHRECGKEPELHRFNIALEEWKARKSLSLGCLRTCRLVHKEMRTLPYSENTFLFRNPTTFQTFVSSIRAEQLRALQRLSLPIAVGSAPFSEGRNKLWTSILWNSHLANRMQKLRHVDITVELYFPRDAFQDRNQQVQAQPSYSKPRIEDCIDSINVSGTHAMNTSTDWTKQFARLSPGIPNFRIVVCDDPLSMWGIVGRVTAIRDWRIRDERIWMGERNQKCLTVEQKQALGQELEERLRAEAKLG</sequence>
<dbReference type="EMBL" id="KN847535">
    <property type="protein sequence ID" value="KIW06413.1"/>
    <property type="molecule type" value="Genomic_DNA"/>
</dbReference>
<evidence type="ECO:0000313" key="2">
    <source>
        <dbReference type="EMBL" id="KIW06413.1"/>
    </source>
</evidence>
<dbReference type="PANTHER" id="PTHR38790">
    <property type="entry name" value="2EXR DOMAIN-CONTAINING PROTEIN-RELATED"/>
    <property type="match status" value="1"/>
</dbReference>
<dbReference type="OrthoDB" id="5413827at2759"/>
<name>A0A0D2AHN7_9PEZI</name>
<dbReference type="Proteomes" id="UP000053259">
    <property type="component" value="Unassembled WGS sequence"/>
</dbReference>
<gene>
    <name evidence="2" type="ORF">PV09_02864</name>
</gene>
<keyword evidence="3" id="KW-1185">Reference proteome</keyword>
<dbReference type="Pfam" id="PF24864">
    <property type="entry name" value="DUF7730"/>
    <property type="match status" value="1"/>
</dbReference>
<feature type="domain" description="DUF7730" evidence="1">
    <location>
        <begin position="182"/>
        <end position="290"/>
    </location>
</feature>